<dbReference type="AlphaFoldDB" id="A0A846Y7F3"/>
<reference evidence="2 3" key="1">
    <citation type="submission" date="2020-04" db="EMBL/GenBank/DDBJ databases">
        <title>MicrobeNet Type strains.</title>
        <authorList>
            <person name="Nicholson A.C."/>
        </authorList>
    </citation>
    <scope>NUCLEOTIDE SEQUENCE [LARGE SCALE GENOMIC DNA]</scope>
    <source>
        <strain evidence="2 3">JCM 12354</strain>
    </source>
</reference>
<protein>
    <submittedName>
        <fullName evidence="2">Uncharacterized protein</fullName>
    </submittedName>
</protein>
<keyword evidence="1" id="KW-0812">Transmembrane</keyword>
<dbReference type="Proteomes" id="UP000565711">
    <property type="component" value="Unassembled WGS sequence"/>
</dbReference>
<name>A0A846Y7F3_9NOCA</name>
<keyword evidence="1" id="KW-0472">Membrane</keyword>
<comment type="caution">
    <text evidence="2">The sequence shown here is derived from an EMBL/GenBank/DDBJ whole genome shotgun (WGS) entry which is preliminary data.</text>
</comment>
<evidence type="ECO:0000313" key="3">
    <source>
        <dbReference type="Proteomes" id="UP000565711"/>
    </source>
</evidence>
<proteinExistence type="predicted"/>
<dbReference type="RefSeq" id="WP_157103094.1">
    <property type="nucleotide sequence ID" value="NZ_JAAXOP010000021.1"/>
</dbReference>
<sequence>MGRSRDMIGVTNLVWTLAAGLAAVLFVAAVVNLGWRLAVWSGNDAIIALALPVSAVLAMMLWGPVLGMCWRWRRTHLQRSGTKAEGRVADSDYRRINRTNGLDQHRVRIRVEFTHPETGAGHRLRKQYTFSDIRRRRARAFHERFPVGASMPLLVRGQQAVFDLPQRPCWSDIW</sequence>
<evidence type="ECO:0000256" key="1">
    <source>
        <dbReference type="SAM" id="Phobius"/>
    </source>
</evidence>
<evidence type="ECO:0000313" key="2">
    <source>
        <dbReference type="EMBL" id="NKY53812.1"/>
    </source>
</evidence>
<gene>
    <name evidence="2" type="ORF">HGA08_26810</name>
</gene>
<organism evidence="2 3">
    <name type="scientific">Nocardia vermiculata</name>
    <dbReference type="NCBI Taxonomy" id="257274"/>
    <lineage>
        <taxon>Bacteria</taxon>
        <taxon>Bacillati</taxon>
        <taxon>Actinomycetota</taxon>
        <taxon>Actinomycetes</taxon>
        <taxon>Mycobacteriales</taxon>
        <taxon>Nocardiaceae</taxon>
        <taxon>Nocardia</taxon>
    </lineage>
</organism>
<dbReference type="EMBL" id="JAAXOP010000021">
    <property type="protein sequence ID" value="NKY53812.1"/>
    <property type="molecule type" value="Genomic_DNA"/>
</dbReference>
<feature type="transmembrane region" description="Helical" evidence="1">
    <location>
        <begin position="45"/>
        <end position="70"/>
    </location>
</feature>
<accession>A0A846Y7F3</accession>
<keyword evidence="1" id="KW-1133">Transmembrane helix</keyword>
<feature type="transmembrane region" description="Helical" evidence="1">
    <location>
        <begin position="12"/>
        <end position="33"/>
    </location>
</feature>
<keyword evidence="3" id="KW-1185">Reference proteome</keyword>